<comment type="pathway">
    <text evidence="2 14">Porphyrin-containing compound metabolism; protoporphyrin-IX biosynthesis; protoporphyrinogen-IX from coproporphyrinogen-III (AdoMet route): step 1/1.</text>
</comment>
<keyword evidence="8 14" id="KW-0479">Metal-binding</keyword>
<reference evidence="19 21" key="2">
    <citation type="submission" date="2016-08" db="EMBL/GenBank/DDBJ databases">
        <authorList>
            <person name="Varghese N."/>
            <person name="Submissions Spin"/>
        </authorList>
    </citation>
    <scope>NUCLEOTIDE SEQUENCE [LARGE SCALE GENOMIC DNA]</scope>
    <source>
        <strain evidence="19 21">HL-109</strain>
    </source>
</reference>
<evidence type="ECO:0000259" key="17">
    <source>
        <dbReference type="PROSITE" id="PS51918"/>
    </source>
</evidence>
<evidence type="ECO:0000256" key="7">
    <source>
        <dbReference type="ARBA" id="ARBA00022691"/>
    </source>
</evidence>
<dbReference type="EMBL" id="FMBM01000002">
    <property type="protein sequence ID" value="SCC81382.1"/>
    <property type="molecule type" value="Genomic_DNA"/>
</dbReference>
<dbReference type="SFLD" id="SFLDS00029">
    <property type="entry name" value="Radical_SAM"/>
    <property type="match status" value="1"/>
</dbReference>
<dbReference type="STRING" id="1653334.GA0071312_2320"/>
<feature type="binding site" evidence="16">
    <location>
        <position position="65"/>
    </location>
    <ligand>
        <name>[4Fe-4S] cluster</name>
        <dbReference type="ChEBI" id="CHEBI:49883"/>
        <note>4Fe-4S-S-AdoMet</note>
    </ligand>
</feature>
<organism evidence="18 20">
    <name type="scientific">Saliniramus fredricksonii</name>
    <dbReference type="NCBI Taxonomy" id="1653334"/>
    <lineage>
        <taxon>Bacteria</taxon>
        <taxon>Pseudomonadati</taxon>
        <taxon>Pseudomonadota</taxon>
        <taxon>Alphaproteobacteria</taxon>
        <taxon>Hyphomicrobiales</taxon>
        <taxon>Salinarimonadaceae</taxon>
        <taxon>Saliniramus</taxon>
    </lineage>
</organism>
<evidence type="ECO:0000256" key="15">
    <source>
        <dbReference type="PIRSR" id="PIRSR000167-1"/>
    </source>
</evidence>
<dbReference type="Pfam" id="PF04055">
    <property type="entry name" value="Radical_SAM"/>
    <property type="match status" value="1"/>
</dbReference>
<keyword evidence="5 14" id="KW-0004">4Fe-4S</keyword>
<feature type="domain" description="Radical SAM core" evidence="17">
    <location>
        <begin position="46"/>
        <end position="278"/>
    </location>
</feature>
<comment type="similarity">
    <text evidence="3 14">Belongs to the anaerobic coproporphyrinogen-III oxidase family.</text>
</comment>
<keyword evidence="9 14" id="KW-0560">Oxidoreductase</keyword>
<dbReference type="InterPro" id="IPR010723">
    <property type="entry name" value="HemN_C"/>
</dbReference>
<feature type="binding site" evidence="15">
    <location>
        <position position="55"/>
    </location>
    <ligand>
        <name>S-adenosyl-L-methionine</name>
        <dbReference type="ChEBI" id="CHEBI:59789"/>
        <label>1</label>
    </ligand>
</feature>
<dbReference type="GO" id="GO:0004109">
    <property type="term" value="F:coproporphyrinogen oxidase activity"/>
    <property type="evidence" value="ECO:0007669"/>
    <property type="project" value="InterPro"/>
</dbReference>
<dbReference type="GO" id="GO:0051989">
    <property type="term" value="F:coproporphyrinogen dehydrogenase activity"/>
    <property type="evidence" value="ECO:0007669"/>
    <property type="project" value="UniProtKB-EC"/>
</dbReference>
<comment type="cofactor">
    <cofactor evidence="14 16">
        <name>[4Fe-4S] cluster</name>
        <dbReference type="ChEBI" id="CHEBI:49883"/>
    </cofactor>
    <text evidence="14 16">Binds 1 [4Fe-4S] cluster. The cluster is coordinated with 3 cysteines and an exchangeable S-adenosyl-L-methionine.</text>
</comment>
<sequence length="454" mass="49802">MNTLPRTTIPMAYALETVPRYTSYPTAAQFDARIDEGVCRDWLGALDPAAPLSFYVHVPYCRALCWYCGCHTSVLNDDARIARYARRLMREADLLAEATPQAGPVAHLHFGGGTPTILAPEDFAAVIDRIRERFPFAPDAEIAVEIDPRTLEPEMAQALARAGVNRVSLGIQDMDPQVQKLVNRVQPLEDVVRTMDLLRSVGITRVNADFIYGLPKQSVAHVRRSIRTMLDLGIDRAAVFGYAHVPWFKKHQNAIDADLLPGAGERLEQARAAEAAFAEAGWQAIGFDHYAHPGDAMAQAARAGTLRRNFQGYTTDAADTLIGIGASSIGALPQGYVQNEPHLGKWAQAIDAGHLPVVRGVSVTADDRLRRDAIMQLMAGLEVDLAEMARAYGQELAIFDAALMALEPLVADGLCRIEGYRIRVTPQARFFVRNVAARLDAYWQPSPGRHSLAV</sequence>
<dbReference type="EMBL" id="LJSX01000002">
    <property type="protein sequence ID" value="KPQ12481.1"/>
    <property type="molecule type" value="Genomic_DNA"/>
</dbReference>
<feature type="binding site" evidence="15">
    <location>
        <begin position="67"/>
        <end position="69"/>
    </location>
    <ligand>
        <name>S-adenosyl-L-methionine</name>
        <dbReference type="ChEBI" id="CHEBI:59789"/>
        <label>2</label>
    </ligand>
</feature>
<feature type="binding site" evidence="15">
    <location>
        <position position="112"/>
    </location>
    <ligand>
        <name>S-adenosyl-L-methionine</name>
        <dbReference type="ChEBI" id="CHEBI:59789"/>
        <label>1</label>
    </ligand>
</feature>
<evidence type="ECO:0000256" key="8">
    <source>
        <dbReference type="ARBA" id="ARBA00022723"/>
    </source>
</evidence>
<feature type="binding site" evidence="15">
    <location>
        <position position="184"/>
    </location>
    <ligand>
        <name>S-adenosyl-L-methionine</name>
        <dbReference type="ChEBI" id="CHEBI:59789"/>
        <label>2</label>
    </ligand>
</feature>
<dbReference type="PROSITE" id="PS51918">
    <property type="entry name" value="RADICAL_SAM"/>
    <property type="match status" value="1"/>
</dbReference>
<name>A0A0P7Y5K5_9HYPH</name>
<evidence type="ECO:0000313" key="19">
    <source>
        <dbReference type="EMBL" id="SCC81382.1"/>
    </source>
</evidence>
<dbReference type="GO" id="GO:0005737">
    <property type="term" value="C:cytoplasm"/>
    <property type="evidence" value="ECO:0007669"/>
    <property type="project" value="UniProtKB-SubCell"/>
</dbReference>
<dbReference type="PANTHER" id="PTHR13932:SF6">
    <property type="entry name" value="OXYGEN-INDEPENDENT COPROPORPHYRINOGEN III OXIDASE"/>
    <property type="match status" value="1"/>
</dbReference>
<evidence type="ECO:0000256" key="11">
    <source>
        <dbReference type="ARBA" id="ARBA00023014"/>
    </source>
</evidence>
<dbReference type="InterPro" id="IPR004558">
    <property type="entry name" value="Coprogen_oxidase_HemN"/>
</dbReference>
<dbReference type="PIRSF" id="PIRSF000167">
    <property type="entry name" value="HemN"/>
    <property type="match status" value="1"/>
</dbReference>
<dbReference type="Proteomes" id="UP000050497">
    <property type="component" value="Unassembled WGS sequence"/>
</dbReference>
<evidence type="ECO:0000256" key="2">
    <source>
        <dbReference type="ARBA" id="ARBA00004785"/>
    </source>
</evidence>
<evidence type="ECO:0000256" key="16">
    <source>
        <dbReference type="PIRSR" id="PIRSR000167-2"/>
    </source>
</evidence>
<dbReference type="UniPathway" id="UPA00251">
    <property type="reaction ID" value="UER00323"/>
</dbReference>
<keyword evidence="21" id="KW-1185">Reference proteome</keyword>
<proteinExistence type="inferred from homology"/>
<evidence type="ECO:0000256" key="5">
    <source>
        <dbReference type="ARBA" id="ARBA00022485"/>
    </source>
</evidence>
<dbReference type="SMART" id="SM00729">
    <property type="entry name" value="Elp3"/>
    <property type="match status" value="1"/>
</dbReference>
<evidence type="ECO:0000313" key="18">
    <source>
        <dbReference type="EMBL" id="KPQ12481.1"/>
    </source>
</evidence>
<dbReference type="InterPro" id="IPR058240">
    <property type="entry name" value="rSAM_sf"/>
</dbReference>
<evidence type="ECO:0000256" key="12">
    <source>
        <dbReference type="ARBA" id="ARBA00023244"/>
    </source>
</evidence>
<comment type="subcellular location">
    <subcellularLocation>
        <location evidence="1 14">Cytoplasm</location>
    </subcellularLocation>
</comment>
<dbReference type="SFLD" id="SFLDG01065">
    <property type="entry name" value="anaerobic_coproporphyrinogen-I"/>
    <property type="match status" value="1"/>
</dbReference>
<dbReference type="InterPro" id="IPR006638">
    <property type="entry name" value="Elp3/MiaA/NifB-like_rSAM"/>
</dbReference>
<dbReference type="Pfam" id="PF06969">
    <property type="entry name" value="HemN_C"/>
    <property type="match status" value="1"/>
</dbReference>
<dbReference type="NCBIfam" id="TIGR00538">
    <property type="entry name" value="hemN"/>
    <property type="match status" value="1"/>
</dbReference>
<evidence type="ECO:0000256" key="9">
    <source>
        <dbReference type="ARBA" id="ARBA00023002"/>
    </source>
</evidence>
<evidence type="ECO:0000256" key="1">
    <source>
        <dbReference type="ARBA" id="ARBA00004496"/>
    </source>
</evidence>
<dbReference type="PANTHER" id="PTHR13932">
    <property type="entry name" value="COPROPORPHYRINIGEN III OXIDASE"/>
    <property type="match status" value="1"/>
</dbReference>
<keyword evidence="10 14" id="KW-0408">Iron</keyword>
<dbReference type="PATRIC" id="fig|1653334.4.peg.1043"/>
<dbReference type="GO" id="GO:0046872">
    <property type="term" value="F:metal ion binding"/>
    <property type="evidence" value="ECO:0007669"/>
    <property type="project" value="UniProtKB-KW"/>
</dbReference>
<protein>
    <recommendedName>
        <fullName evidence="14">Coproporphyrinogen-III oxidase</fullName>
        <ecNumber evidence="14">1.3.98.3</ecNumber>
    </recommendedName>
</protein>
<feature type="binding site" evidence="15">
    <location>
        <position position="209"/>
    </location>
    <ligand>
        <name>S-adenosyl-L-methionine</name>
        <dbReference type="ChEBI" id="CHEBI:59789"/>
        <label>2</label>
    </ligand>
</feature>
<dbReference type="EC" id="1.3.98.3" evidence="14"/>
<dbReference type="InterPro" id="IPR034505">
    <property type="entry name" value="Coproporphyrinogen-III_oxidase"/>
</dbReference>
<dbReference type="Gene3D" id="1.10.10.920">
    <property type="match status" value="1"/>
</dbReference>
<comment type="subunit">
    <text evidence="4">Monomer.</text>
</comment>
<feature type="binding site" evidence="15">
    <location>
        <position position="172"/>
    </location>
    <ligand>
        <name>S-adenosyl-L-methionine</name>
        <dbReference type="ChEBI" id="CHEBI:59789"/>
        <label>2</label>
    </ligand>
</feature>
<dbReference type="SUPFAM" id="SSF102114">
    <property type="entry name" value="Radical SAM enzymes"/>
    <property type="match status" value="1"/>
</dbReference>
<dbReference type="RefSeq" id="WP_074445093.1">
    <property type="nucleotide sequence ID" value="NZ_FMBM01000002.1"/>
</dbReference>
<evidence type="ECO:0000256" key="13">
    <source>
        <dbReference type="ARBA" id="ARBA00048321"/>
    </source>
</evidence>
<evidence type="ECO:0000256" key="10">
    <source>
        <dbReference type="ARBA" id="ARBA00023004"/>
    </source>
</evidence>
<feature type="binding site" evidence="16">
    <location>
        <position position="68"/>
    </location>
    <ligand>
        <name>[4Fe-4S] cluster</name>
        <dbReference type="ChEBI" id="CHEBI:49883"/>
        <note>4Fe-4S-S-AdoMet</note>
    </ligand>
</feature>
<feature type="binding site" evidence="15">
    <location>
        <position position="329"/>
    </location>
    <ligand>
        <name>S-adenosyl-L-methionine</name>
        <dbReference type="ChEBI" id="CHEBI:59789"/>
        <label>1</label>
    </ligand>
</feature>
<evidence type="ECO:0000256" key="4">
    <source>
        <dbReference type="ARBA" id="ARBA00011245"/>
    </source>
</evidence>
<comment type="catalytic activity">
    <reaction evidence="13 14">
        <text>coproporphyrinogen III + 2 S-adenosyl-L-methionine = protoporphyrinogen IX + 2 5'-deoxyadenosine + 2 L-methionine + 2 CO2</text>
        <dbReference type="Rhea" id="RHEA:15425"/>
        <dbReference type="ChEBI" id="CHEBI:16526"/>
        <dbReference type="ChEBI" id="CHEBI:17319"/>
        <dbReference type="ChEBI" id="CHEBI:57307"/>
        <dbReference type="ChEBI" id="CHEBI:57309"/>
        <dbReference type="ChEBI" id="CHEBI:57844"/>
        <dbReference type="ChEBI" id="CHEBI:59789"/>
        <dbReference type="EC" id="1.3.98.3"/>
    </reaction>
</comment>
<dbReference type="Gene3D" id="3.20.20.70">
    <property type="entry name" value="Aldolase class I"/>
    <property type="match status" value="1"/>
</dbReference>
<evidence type="ECO:0000256" key="14">
    <source>
        <dbReference type="PIRNR" id="PIRNR000167"/>
    </source>
</evidence>
<evidence type="ECO:0000313" key="21">
    <source>
        <dbReference type="Proteomes" id="UP000182800"/>
    </source>
</evidence>
<feature type="binding site" evidence="15">
    <location>
        <begin position="113"/>
        <end position="114"/>
    </location>
    <ligand>
        <name>S-adenosyl-L-methionine</name>
        <dbReference type="ChEBI" id="CHEBI:59789"/>
        <label>2</label>
    </ligand>
</feature>
<dbReference type="InterPro" id="IPR007197">
    <property type="entry name" value="rSAM"/>
</dbReference>
<feature type="binding site" evidence="15">
    <location>
        <position position="243"/>
    </location>
    <ligand>
        <name>S-adenosyl-L-methionine</name>
        <dbReference type="ChEBI" id="CHEBI:59789"/>
        <label>2</label>
    </ligand>
</feature>
<dbReference type="GO" id="GO:0006782">
    <property type="term" value="P:protoporphyrinogen IX biosynthetic process"/>
    <property type="evidence" value="ECO:0007669"/>
    <property type="project" value="UniProtKB-UniPathway"/>
</dbReference>
<dbReference type="InterPro" id="IPR013785">
    <property type="entry name" value="Aldolase_TIM"/>
</dbReference>
<evidence type="ECO:0000256" key="6">
    <source>
        <dbReference type="ARBA" id="ARBA00022490"/>
    </source>
</evidence>
<evidence type="ECO:0000313" key="20">
    <source>
        <dbReference type="Proteomes" id="UP000050497"/>
    </source>
</evidence>
<gene>
    <name evidence="18" type="primary">hemN</name>
    <name evidence="19" type="ORF">GA0071312_2320</name>
    <name evidence="18" type="ORF">HLUCCO17_02615</name>
</gene>
<keyword evidence="11 14" id="KW-0411">Iron-sulfur</keyword>
<dbReference type="Proteomes" id="UP000182800">
    <property type="component" value="Unassembled WGS sequence"/>
</dbReference>
<dbReference type="GO" id="GO:0051539">
    <property type="term" value="F:4 iron, 4 sulfur cluster binding"/>
    <property type="evidence" value="ECO:0007669"/>
    <property type="project" value="UniProtKB-KW"/>
</dbReference>
<feature type="binding site" evidence="16">
    <location>
        <position position="61"/>
    </location>
    <ligand>
        <name>[4Fe-4S] cluster</name>
        <dbReference type="ChEBI" id="CHEBI:49883"/>
        <note>4Fe-4S-S-AdoMet</note>
    </ligand>
</feature>
<evidence type="ECO:0000256" key="3">
    <source>
        <dbReference type="ARBA" id="ARBA00005493"/>
    </source>
</evidence>
<reference evidence="18 20" key="1">
    <citation type="submission" date="2015-09" db="EMBL/GenBank/DDBJ databases">
        <title>Identification and resolution of microdiversity through metagenomic sequencing of parallel consortia.</title>
        <authorList>
            <person name="Nelson W.C."/>
            <person name="Romine M.F."/>
            <person name="Lindemann S.R."/>
        </authorList>
    </citation>
    <scope>NUCLEOTIDE SEQUENCE [LARGE SCALE GENOMIC DNA]</scope>
    <source>
        <strain evidence="18">HL-109</strain>
    </source>
</reference>
<keyword evidence="12 14" id="KW-0627">Porphyrin biosynthesis</keyword>
<accession>A0A0P7Y5K5</accession>
<comment type="caution">
    <text evidence="18">The sequence shown here is derived from an EMBL/GenBank/DDBJ whole genome shotgun (WGS) entry which is preliminary data.</text>
</comment>
<keyword evidence="7 14" id="KW-0949">S-adenosyl-L-methionine</keyword>
<feature type="binding site" evidence="15">
    <location>
        <position position="145"/>
    </location>
    <ligand>
        <name>S-adenosyl-L-methionine</name>
        <dbReference type="ChEBI" id="CHEBI:59789"/>
        <label>1</label>
    </ligand>
</feature>
<keyword evidence="6 14" id="KW-0963">Cytoplasm</keyword>
<dbReference type="AlphaFoldDB" id="A0A0P7Y5K5"/>